<keyword evidence="1" id="KW-1133">Transmembrane helix</keyword>
<proteinExistence type="predicted"/>
<accession>A0AB34CN85</accession>
<reference evidence="2 3" key="1">
    <citation type="submission" date="2019-09" db="EMBL/GenBank/DDBJ databases">
        <title>Genomic diversity of phyloplane-associated Pantoea species in Pakistan cotton crop.</title>
        <authorList>
            <person name="Tufail M.R."/>
            <person name="Cook D.R."/>
        </authorList>
    </citation>
    <scope>NUCLEOTIDE SEQUENCE [LARGE SCALE GENOMIC DNA]</scope>
    <source>
        <strain evidence="2 3">B_8</strain>
    </source>
</reference>
<dbReference type="RefSeq" id="WP_150037354.1">
    <property type="nucleotide sequence ID" value="NZ_VWVM01000004.1"/>
</dbReference>
<protein>
    <submittedName>
        <fullName evidence="2">Uncharacterized protein</fullName>
    </submittedName>
</protein>
<organism evidence="2 3">
    <name type="scientific">Candidatus Pantoea gossypiicola</name>
    <dbReference type="NCBI Taxonomy" id="2608008"/>
    <lineage>
        <taxon>Bacteria</taxon>
        <taxon>Pseudomonadati</taxon>
        <taxon>Pseudomonadota</taxon>
        <taxon>Gammaproteobacteria</taxon>
        <taxon>Enterobacterales</taxon>
        <taxon>Erwiniaceae</taxon>
        <taxon>Pantoea</taxon>
    </lineage>
</organism>
<evidence type="ECO:0000313" key="3">
    <source>
        <dbReference type="Proteomes" id="UP000324255"/>
    </source>
</evidence>
<comment type="caution">
    <text evidence="2">The sequence shown here is derived from an EMBL/GenBank/DDBJ whole genome shotgun (WGS) entry which is preliminary data.</text>
</comment>
<dbReference type="AlphaFoldDB" id="A0AB34CN85"/>
<name>A0AB34CN85_9GAMM</name>
<gene>
    <name evidence="2" type="ORF">F3I20_07240</name>
</gene>
<feature type="transmembrane region" description="Helical" evidence="1">
    <location>
        <begin position="39"/>
        <end position="59"/>
    </location>
</feature>
<evidence type="ECO:0000256" key="1">
    <source>
        <dbReference type="SAM" id="Phobius"/>
    </source>
</evidence>
<keyword evidence="1" id="KW-0472">Membrane</keyword>
<dbReference type="Proteomes" id="UP000324255">
    <property type="component" value="Unassembled WGS sequence"/>
</dbReference>
<dbReference type="EMBL" id="VWVM01000004">
    <property type="protein sequence ID" value="KAA6126847.1"/>
    <property type="molecule type" value="Genomic_DNA"/>
</dbReference>
<keyword evidence="1" id="KW-0812">Transmembrane</keyword>
<keyword evidence="3" id="KW-1185">Reference proteome</keyword>
<sequence>MNMAVLLFVIGYLAVGLLTLAVAARYIFDGSGFPDPLFITVFWPVAWVGALLCGACVILDEFCEFCRKGK</sequence>
<evidence type="ECO:0000313" key="2">
    <source>
        <dbReference type="EMBL" id="KAA6126847.1"/>
    </source>
</evidence>